<feature type="signal peptide" evidence="1">
    <location>
        <begin position="1"/>
        <end position="18"/>
    </location>
</feature>
<dbReference type="PANTHER" id="PTHR35498:SF1">
    <property type="entry name" value="LOW PSII ACCUMULATION-LIKE PROTEIN"/>
    <property type="match status" value="1"/>
</dbReference>
<organism evidence="2 3">
    <name type="scientific">Thalassiosira pseudonana</name>
    <name type="common">Marine diatom</name>
    <name type="synonym">Cyclotella nana</name>
    <dbReference type="NCBI Taxonomy" id="35128"/>
    <lineage>
        <taxon>Eukaryota</taxon>
        <taxon>Sar</taxon>
        <taxon>Stramenopiles</taxon>
        <taxon>Ochrophyta</taxon>
        <taxon>Bacillariophyta</taxon>
        <taxon>Coscinodiscophyceae</taxon>
        <taxon>Thalassiosirophycidae</taxon>
        <taxon>Thalassiosirales</taxon>
        <taxon>Thalassiosiraceae</taxon>
        <taxon>Thalassiosira</taxon>
    </lineage>
</organism>
<keyword evidence="3" id="KW-1185">Reference proteome</keyword>
<evidence type="ECO:0000256" key="1">
    <source>
        <dbReference type="SAM" id="SignalP"/>
    </source>
</evidence>
<evidence type="ECO:0000313" key="3">
    <source>
        <dbReference type="Proteomes" id="UP000001449"/>
    </source>
</evidence>
<dbReference type="PaxDb" id="35128-Thaps1291"/>
<dbReference type="InParanoid" id="B8BQI0"/>
<dbReference type="HOGENOM" id="CLU_837973_0_0_1"/>
<dbReference type="Proteomes" id="UP000001449">
    <property type="component" value="Chromosome 1"/>
</dbReference>
<dbReference type="InterPro" id="IPR021883">
    <property type="entry name" value="LPA1-like"/>
</dbReference>
<accession>B8BQI0</accession>
<dbReference type="EMBL" id="CM000638">
    <property type="protein sequence ID" value="EED95789.1"/>
    <property type="molecule type" value="Genomic_DNA"/>
</dbReference>
<dbReference type="AlphaFoldDB" id="B8BQI0"/>
<reference evidence="2 3" key="2">
    <citation type="journal article" date="2008" name="Nature">
        <title>The Phaeodactylum genome reveals the evolutionary history of diatom genomes.</title>
        <authorList>
            <person name="Bowler C."/>
            <person name="Allen A.E."/>
            <person name="Badger J.H."/>
            <person name="Grimwood J."/>
            <person name="Jabbari K."/>
            <person name="Kuo A."/>
            <person name="Maheswari U."/>
            <person name="Martens C."/>
            <person name="Maumus F."/>
            <person name="Otillar R.P."/>
            <person name="Rayko E."/>
            <person name="Salamov A."/>
            <person name="Vandepoele K."/>
            <person name="Beszteri B."/>
            <person name="Gruber A."/>
            <person name="Heijde M."/>
            <person name="Katinka M."/>
            <person name="Mock T."/>
            <person name="Valentin K."/>
            <person name="Verret F."/>
            <person name="Berges J.A."/>
            <person name="Brownlee C."/>
            <person name="Cadoret J.P."/>
            <person name="Chiovitti A."/>
            <person name="Choi C.J."/>
            <person name="Coesel S."/>
            <person name="De Martino A."/>
            <person name="Detter J.C."/>
            <person name="Durkin C."/>
            <person name="Falciatore A."/>
            <person name="Fournet J."/>
            <person name="Haruta M."/>
            <person name="Huysman M.J."/>
            <person name="Jenkins B.D."/>
            <person name="Jiroutova K."/>
            <person name="Jorgensen R.E."/>
            <person name="Joubert Y."/>
            <person name="Kaplan A."/>
            <person name="Kroger N."/>
            <person name="Kroth P.G."/>
            <person name="La Roche J."/>
            <person name="Lindquist E."/>
            <person name="Lommer M."/>
            <person name="Martin-Jezequel V."/>
            <person name="Lopez P.J."/>
            <person name="Lucas S."/>
            <person name="Mangogna M."/>
            <person name="McGinnis K."/>
            <person name="Medlin L.K."/>
            <person name="Montsant A."/>
            <person name="Oudot-Le Secq M.P."/>
            <person name="Napoli C."/>
            <person name="Obornik M."/>
            <person name="Parker M.S."/>
            <person name="Petit J.L."/>
            <person name="Porcel B.M."/>
            <person name="Poulsen N."/>
            <person name="Robison M."/>
            <person name="Rychlewski L."/>
            <person name="Rynearson T.A."/>
            <person name="Schmutz J."/>
            <person name="Shapiro H."/>
            <person name="Siaut M."/>
            <person name="Stanley M."/>
            <person name="Sussman M.R."/>
            <person name="Taylor A.R."/>
            <person name="Vardi A."/>
            <person name="von Dassow P."/>
            <person name="Vyverman W."/>
            <person name="Willis A."/>
            <person name="Wyrwicz L.S."/>
            <person name="Rokhsar D.S."/>
            <person name="Weissenbach J."/>
            <person name="Armbrust E.V."/>
            <person name="Green B.R."/>
            <person name="Van de Peer Y."/>
            <person name="Grigoriev I.V."/>
        </authorList>
    </citation>
    <scope>NUCLEOTIDE SEQUENCE [LARGE SCALE GENOMIC DNA]</scope>
    <source>
        <strain evidence="2 3">CCMP1335</strain>
    </source>
</reference>
<evidence type="ECO:0000313" key="2">
    <source>
        <dbReference type="EMBL" id="EED95789.1"/>
    </source>
</evidence>
<proteinExistence type="predicted"/>
<dbReference type="OMA" id="NYLLAIC"/>
<name>B8BQI0_THAPS</name>
<dbReference type="Pfam" id="PF11998">
    <property type="entry name" value="DUF3493"/>
    <property type="match status" value="1"/>
</dbReference>
<feature type="chain" id="PRO_5002868466" evidence="1">
    <location>
        <begin position="19"/>
        <end position="337"/>
    </location>
</feature>
<sequence length="337" mass="35987">MVQRLFLLLGSLALSVNSFSPSSQRTIVISSERNILSSSSALSSTPNNDDGLGEKFGGFTTKQRLREEIESPFRKVRLAFFSFSGASASVALYFSALAALKANMGGFSDVPPLNEALETCAINLGGAVGFGALAVRELKVGQANLERIAKGGLLARLIVESGVDGESKRSLKEYRRASRVVIAAGGADYINRLAMSLCSDQLADTNNLPEALAGVDIVIVPVLLSEQYKVVDAKSAWKNATPGPNDRNFDSARADQIIAFPCQLKMWDEYLDSDIKTAQGQGFDVLGKGATITVKKNGRILRRATGLPPYGDYLGMMEVADGSKFGMPGDSERYGGP</sequence>
<dbReference type="PANTHER" id="PTHR35498">
    <property type="entry name" value="PROTEIN LOW PSII ACCUMULATION 1, CHLOROPLASTIC"/>
    <property type="match status" value="1"/>
</dbReference>
<dbReference type="eggNOG" id="ENOG502RRC5">
    <property type="taxonomic scope" value="Eukaryota"/>
</dbReference>
<dbReference type="GeneID" id="7445271"/>
<reference evidence="2 3" key="1">
    <citation type="journal article" date="2004" name="Science">
        <title>The genome of the diatom Thalassiosira pseudonana: ecology, evolution, and metabolism.</title>
        <authorList>
            <person name="Armbrust E.V."/>
            <person name="Berges J.A."/>
            <person name="Bowler C."/>
            <person name="Green B.R."/>
            <person name="Martinez D."/>
            <person name="Putnam N.H."/>
            <person name="Zhou S."/>
            <person name="Allen A.E."/>
            <person name="Apt K.E."/>
            <person name="Bechner M."/>
            <person name="Brzezinski M.A."/>
            <person name="Chaal B.K."/>
            <person name="Chiovitti A."/>
            <person name="Davis A.K."/>
            <person name="Demarest M.S."/>
            <person name="Detter J.C."/>
            <person name="Glavina T."/>
            <person name="Goodstein D."/>
            <person name="Hadi M.Z."/>
            <person name="Hellsten U."/>
            <person name="Hildebrand M."/>
            <person name="Jenkins B.D."/>
            <person name="Jurka J."/>
            <person name="Kapitonov V.V."/>
            <person name="Kroger N."/>
            <person name="Lau W.W."/>
            <person name="Lane T.W."/>
            <person name="Larimer F.W."/>
            <person name="Lippmeier J.C."/>
            <person name="Lucas S."/>
            <person name="Medina M."/>
            <person name="Montsant A."/>
            <person name="Obornik M."/>
            <person name="Parker M.S."/>
            <person name="Palenik B."/>
            <person name="Pazour G.J."/>
            <person name="Richardson P.M."/>
            <person name="Rynearson T.A."/>
            <person name="Saito M.A."/>
            <person name="Schwartz D.C."/>
            <person name="Thamatrakoln K."/>
            <person name="Valentin K."/>
            <person name="Vardi A."/>
            <person name="Wilkerson F.P."/>
            <person name="Rokhsar D.S."/>
        </authorList>
    </citation>
    <scope>NUCLEOTIDE SEQUENCE [LARGE SCALE GENOMIC DNA]</scope>
    <source>
        <strain evidence="2 3">CCMP1335</strain>
    </source>
</reference>
<protein>
    <submittedName>
        <fullName evidence="2">Uncharacterized protein</fullName>
    </submittedName>
</protein>
<dbReference type="STRING" id="35128.B8BQI0"/>
<dbReference type="KEGG" id="tps:THAPSDRAFT_1291"/>
<keyword evidence="1" id="KW-0732">Signal</keyword>
<dbReference type="RefSeq" id="XP_002286148.1">
    <property type="nucleotide sequence ID" value="XM_002286112.1"/>
</dbReference>
<gene>
    <name evidence="2" type="ORF">THAPSDRAFT_1291</name>
</gene>